<protein>
    <submittedName>
        <fullName evidence="1">DUF1853 family protein</fullName>
    </submittedName>
</protein>
<dbReference type="InterPro" id="IPR015003">
    <property type="entry name" value="DUF1853"/>
</dbReference>
<keyword evidence="2" id="KW-1185">Reference proteome</keyword>
<evidence type="ECO:0000313" key="2">
    <source>
        <dbReference type="Proteomes" id="UP001221268"/>
    </source>
</evidence>
<dbReference type="EMBL" id="CP116766">
    <property type="protein sequence ID" value="WCL72008.1"/>
    <property type="molecule type" value="Genomic_DNA"/>
</dbReference>
<organism evidence="1 2">
    <name type="scientific">Neisseria lisongii</name>
    <dbReference type="NCBI Taxonomy" id="2912188"/>
    <lineage>
        <taxon>Bacteria</taxon>
        <taxon>Pseudomonadati</taxon>
        <taxon>Pseudomonadota</taxon>
        <taxon>Betaproteobacteria</taxon>
        <taxon>Neisseriales</taxon>
        <taxon>Neisseriaceae</taxon>
        <taxon>Neisseria</taxon>
    </lineage>
</organism>
<dbReference type="Pfam" id="PF08907">
    <property type="entry name" value="DUF1853"/>
    <property type="match status" value="1"/>
</dbReference>
<dbReference type="RefSeq" id="WP_237090864.1">
    <property type="nucleotide sequence ID" value="NZ_CP116766.1"/>
</dbReference>
<reference evidence="1 2" key="1">
    <citation type="submission" date="2023-01" db="EMBL/GenBank/DDBJ databases">
        <authorList>
            <person name="Yang C."/>
        </authorList>
    </citation>
    <scope>NUCLEOTIDE SEQUENCE [LARGE SCALE GENOMIC DNA]</scope>
    <source>
        <strain evidence="1 2">ZJ106</strain>
    </source>
</reference>
<sequence>MNYALDALWWKLTRPAVRDLASLLTAPPLWRSGCELNVRTLLGEQGFRYLLSLDANPQPLETHLAAHRPFHHRLGQYAEQLLAFWFAHAPHSELLAHNLSVSAQGLTLGAADFIAKLNGEAYHIELTCKYYGSANGEYETLQGLNRQDRLADKAAKLPQQLLLFKFSNGLHTLAAHHLPTDLTTASIVRGIGFFPAAQQTFEPPLNPYGWRGVYLERWDECPPDPERRYCLLERMAYLAPARIKAEQTLSAAEITAVESGLVAVLEQRPDGCWHEILRIMKAMPSENRTRHFASAENPV</sequence>
<accession>A0ABY7RL15</accession>
<evidence type="ECO:0000313" key="1">
    <source>
        <dbReference type="EMBL" id="WCL72008.1"/>
    </source>
</evidence>
<gene>
    <name evidence="1" type="ORF">PJU73_02510</name>
</gene>
<dbReference type="Proteomes" id="UP001221268">
    <property type="component" value="Chromosome"/>
</dbReference>
<proteinExistence type="predicted"/>
<name>A0ABY7RL15_9NEIS</name>